<evidence type="ECO:0000256" key="2">
    <source>
        <dbReference type="ARBA" id="ARBA00008848"/>
    </source>
</evidence>
<reference evidence="7" key="1">
    <citation type="submission" date="2023-01" db="EMBL/GenBank/DDBJ databases">
        <title>Genome assembly of the deep-sea coral Lophelia pertusa.</title>
        <authorList>
            <person name="Herrera S."/>
            <person name="Cordes E."/>
        </authorList>
    </citation>
    <scope>NUCLEOTIDE SEQUENCE</scope>
    <source>
        <strain evidence="7">USNM1676648</strain>
        <tissue evidence="7">Polyp</tissue>
    </source>
</reference>
<comment type="similarity">
    <text evidence="2">Belongs to the TBCC family.</text>
</comment>
<organism evidence="7 8">
    <name type="scientific">Desmophyllum pertusum</name>
    <dbReference type="NCBI Taxonomy" id="174260"/>
    <lineage>
        <taxon>Eukaryota</taxon>
        <taxon>Metazoa</taxon>
        <taxon>Cnidaria</taxon>
        <taxon>Anthozoa</taxon>
        <taxon>Hexacorallia</taxon>
        <taxon>Scleractinia</taxon>
        <taxon>Caryophylliina</taxon>
        <taxon>Caryophylliidae</taxon>
        <taxon>Desmophyllum</taxon>
    </lineage>
</organism>
<name>A0A9X0CPQ5_9CNID</name>
<dbReference type="InterPro" id="IPR017901">
    <property type="entry name" value="C-CAP_CF_C-like"/>
</dbReference>
<keyword evidence="3" id="KW-0963">Cytoplasm</keyword>
<keyword evidence="8" id="KW-1185">Reference proteome</keyword>
<dbReference type="EMBL" id="MU826893">
    <property type="protein sequence ID" value="KAJ7369688.1"/>
    <property type="molecule type" value="Genomic_DNA"/>
</dbReference>
<sequence>MKAIEFFDSLSDKCQKLQKFLTDSAMCLPSRDIQVSQDNLKALQQDINEKREEFIPKKKFAFKARKKEASTKGEGQINQEMKNKDALTATEKTLFDASLGFQGVTDQTLTMASSQLRVHSTTDSKFYLHVTSRAIVEDCSRVGFAPFNWEYEALQSDFKSAGLDPLENNWSIVNDFNWLKTDEPSPNWFIISEDQRANKWTL</sequence>
<dbReference type="Pfam" id="PF07986">
    <property type="entry name" value="TBCC"/>
    <property type="match status" value="1"/>
</dbReference>
<dbReference type="GO" id="GO:0015631">
    <property type="term" value="F:tubulin binding"/>
    <property type="evidence" value="ECO:0007669"/>
    <property type="project" value="InterPro"/>
</dbReference>
<feature type="domain" description="C-CAP/cofactor C-like" evidence="6">
    <location>
        <begin position="29"/>
        <end position="178"/>
    </location>
</feature>
<dbReference type="Pfam" id="PF16752">
    <property type="entry name" value="TBCC_N"/>
    <property type="match status" value="1"/>
</dbReference>
<keyword evidence="4" id="KW-0007">Acetylation</keyword>
<dbReference type="InterPro" id="IPR012945">
    <property type="entry name" value="Tubulin-bd_cofactor_C_dom"/>
</dbReference>
<dbReference type="GO" id="GO:0007023">
    <property type="term" value="P:post-chaperonin tubulin folding pathway"/>
    <property type="evidence" value="ECO:0007669"/>
    <property type="project" value="InterPro"/>
</dbReference>
<dbReference type="GO" id="GO:0007021">
    <property type="term" value="P:tubulin complex assembly"/>
    <property type="evidence" value="ECO:0007669"/>
    <property type="project" value="TreeGrafter"/>
</dbReference>
<dbReference type="InterPro" id="IPR031925">
    <property type="entry name" value="TBCC_N"/>
</dbReference>
<gene>
    <name evidence="7" type="ORF">OS493_037190</name>
</gene>
<dbReference type="InterPro" id="IPR016098">
    <property type="entry name" value="CAP/MinC_C"/>
</dbReference>
<evidence type="ECO:0000256" key="4">
    <source>
        <dbReference type="ARBA" id="ARBA00022990"/>
    </source>
</evidence>
<dbReference type="OrthoDB" id="194775at2759"/>
<evidence type="ECO:0000256" key="1">
    <source>
        <dbReference type="ARBA" id="ARBA00004496"/>
    </source>
</evidence>
<evidence type="ECO:0000313" key="7">
    <source>
        <dbReference type="EMBL" id="KAJ7369688.1"/>
    </source>
</evidence>
<evidence type="ECO:0000256" key="3">
    <source>
        <dbReference type="ARBA" id="ARBA00022490"/>
    </source>
</evidence>
<proteinExistence type="inferred from homology"/>
<comment type="subcellular location">
    <subcellularLocation>
        <location evidence="1">Cytoplasm</location>
    </subcellularLocation>
</comment>
<dbReference type="PROSITE" id="PS51329">
    <property type="entry name" value="C_CAP_COFACTOR_C"/>
    <property type="match status" value="1"/>
</dbReference>
<dbReference type="Gene3D" id="1.20.58.1250">
    <property type="entry name" value="Tubulin Binding Cofactor C, N-terminal domain"/>
    <property type="match status" value="1"/>
</dbReference>
<evidence type="ECO:0000313" key="8">
    <source>
        <dbReference type="Proteomes" id="UP001163046"/>
    </source>
</evidence>
<comment type="subunit">
    <text evidence="5">Supercomplex made of cofactors A to E. Cofactors A and D function by capturing and stabilizing tubulin in a quasi-native conformation. Cofactor E binds to the cofactor D-tubulin complex; interaction with cofactor C then causes the release of tubulin polypeptides that are committed to the native state.</text>
</comment>
<evidence type="ECO:0000256" key="5">
    <source>
        <dbReference type="ARBA" id="ARBA00026055"/>
    </source>
</evidence>
<dbReference type="Gene3D" id="2.160.20.70">
    <property type="match status" value="1"/>
</dbReference>
<dbReference type="PANTHER" id="PTHR15139:SF0">
    <property type="entry name" value="TUBULIN-SPECIFIC CHAPERONE C"/>
    <property type="match status" value="1"/>
</dbReference>
<dbReference type="PANTHER" id="PTHR15139">
    <property type="entry name" value="TUBULIN FOLDING COFACTOR C"/>
    <property type="match status" value="1"/>
</dbReference>
<accession>A0A9X0CPQ5</accession>
<dbReference type="Proteomes" id="UP001163046">
    <property type="component" value="Unassembled WGS sequence"/>
</dbReference>
<dbReference type="AlphaFoldDB" id="A0A9X0CPQ5"/>
<evidence type="ECO:0000259" key="6">
    <source>
        <dbReference type="PROSITE" id="PS51329"/>
    </source>
</evidence>
<dbReference type="InterPro" id="IPR038397">
    <property type="entry name" value="TBCC_N_sf"/>
</dbReference>
<dbReference type="GO" id="GO:0005737">
    <property type="term" value="C:cytoplasm"/>
    <property type="evidence" value="ECO:0007669"/>
    <property type="project" value="UniProtKB-SubCell"/>
</dbReference>
<comment type="caution">
    <text evidence="7">The sequence shown here is derived from an EMBL/GenBank/DDBJ whole genome shotgun (WGS) entry which is preliminary data.</text>
</comment>
<protein>
    <recommendedName>
        <fullName evidence="6">C-CAP/cofactor C-like domain-containing protein</fullName>
    </recommendedName>
</protein>
<dbReference type="InterPro" id="IPR027684">
    <property type="entry name" value="TBCC"/>
</dbReference>